<dbReference type="InterPro" id="IPR025508">
    <property type="entry name" value="DUF4395"/>
</dbReference>
<feature type="transmembrane region" description="Helical" evidence="1">
    <location>
        <begin position="88"/>
        <end position="106"/>
    </location>
</feature>
<keyword evidence="1" id="KW-0472">Membrane</keyword>
<feature type="transmembrane region" description="Helical" evidence="1">
    <location>
        <begin position="20"/>
        <end position="43"/>
    </location>
</feature>
<reference evidence="3" key="1">
    <citation type="submission" date="2020-05" db="EMBL/GenBank/DDBJ databases">
        <authorList>
            <person name="Chiriac C."/>
            <person name="Salcher M."/>
            <person name="Ghai R."/>
            <person name="Kavagutti S V."/>
        </authorList>
    </citation>
    <scope>NUCLEOTIDE SEQUENCE</scope>
</reference>
<organism evidence="3">
    <name type="scientific">freshwater metagenome</name>
    <dbReference type="NCBI Taxonomy" id="449393"/>
    <lineage>
        <taxon>unclassified sequences</taxon>
        <taxon>metagenomes</taxon>
        <taxon>ecological metagenomes</taxon>
    </lineage>
</organism>
<keyword evidence="1" id="KW-0812">Transmembrane</keyword>
<evidence type="ECO:0000259" key="2">
    <source>
        <dbReference type="Pfam" id="PF14340"/>
    </source>
</evidence>
<protein>
    <submittedName>
        <fullName evidence="3">Unannotated protein</fullName>
    </submittedName>
</protein>
<gene>
    <name evidence="3" type="ORF">UFOPK1358_01373</name>
    <name evidence="4" type="ORF">UFOPK2766_00776</name>
</gene>
<accession>A0A6J6C7N4</accession>
<dbReference type="EMBL" id="CAEZYU010000026">
    <property type="protein sequence ID" value="CAB4737152.1"/>
    <property type="molecule type" value="Genomic_DNA"/>
</dbReference>
<name>A0A6J6C7N4_9ZZZZ</name>
<feature type="domain" description="DUF4395" evidence="2">
    <location>
        <begin position="14"/>
        <end position="143"/>
    </location>
</feature>
<evidence type="ECO:0000313" key="3">
    <source>
        <dbReference type="EMBL" id="CAB4547027.1"/>
    </source>
</evidence>
<evidence type="ECO:0000313" key="4">
    <source>
        <dbReference type="EMBL" id="CAB4737152.1"/>
    </source>
</evidence>
<keyword evidence="1" id="KW-1133">Transmembrane helix</keyword>
<dbReference type="Pfam" id="PF14340">
    <property type="entry name" value="DUF4395"/>
    <property type="match status" value="1"/>
</dbReference>
<evidence type="ECO:0000256" key="1">
    <source>
        <dbReference type="SAM" id="Phobius"/>
    </source>
</evidence>
<feature type="transmembrane region" description="Helical" evidence="1">
    <location>
        <begin position="112"/>
        <end position="133"/>
    </location>
</feature>
<sequence>MSSEASFFSFPNPVNDVAARAVATGVVFMGLLAAGLGWGWVLIPLTYGFLARVACGPRCSPLGLIATKAVAPRLPQFEKLVPGPPKRFAQAIGVAFTLTASGLWLAGASSAARIVLAFLVLAAFLEAAFGFCLGCKIFALLMRAGIIPEEVCAECNDISLRIPGLSSSSR</sequence>
<dbReference type="EMBL" id="CAEZSF010000146">
    <property type="protein sequence ID" value="CAB4547027.1"/>
    <property type="molecule type" value="Genomic_DNA"/>
</dbReference>
<proteinExistence type="predicted"/>
<dbReference type="AlphaFoldDB" id="A0A6J6C7N4"/>